<keyword evidence="18" id="KW-1185">Reference proteome</keyword>
<dbReference type="PANTHER" id="PTHR11226:SF0">
    <property type="entry name" value="UDP-GLUCOSE:GLYCOPROTEIN GLUCOSYLTRANSFERASE"/>
    <property type="match status" value="1"/>
</dbReference>
<gene>
    <name evidence="17" type="ORF">M231_07454</name>
</gene>
<feature type="compositionally biased region" description="Polar residues" evidence="9">
    <location>
        <begin position="286"/>
        <end position="303"/>
    </location>
</feature>
<evidence type="ECO:0000313" key="17">
    <source>
        <dbReference type="EMBL" id="RXK35283.1"/>
    </source>
</evidence>
<dbReference type="OrthoDB" id="27683at2759"/>
<feature type="region of interest" description="Disordered" evidence="9">
    <location>
        <begin position="282"/>
        <end position="303"/>
    </location>
</feature>
<dbReference type="Pfam" id="PF18403">
    <property type="entry name" value="Thioredoxin_15"/>
    <property type="match status" value="1"/>
</dbReference>
<dbReference type="InterPro" id="IPR040497">
    <property type="entry name" value="Glyco_transf_24"/>
</dbReference>
<dbReference type="InterPro" id="IPR040694">
    <property type="entry name" value="UGGT_TRXL_2"/>
</dbReference>
<feature type="compositionally biased region" description="Acidic residues" evidence="9">
    <location>
        <begin position="1561"/>
        <end position="1571"/>
    </location>
</feature>
<feature type="chain" id="PRO_5020835739" description="UDP-glucose:glycoprotein glucosyltransferase" evidence="11">
    <location>
        <begin position="20"/>
        <end position="1935"/>
    </location>
</feature>
<dbReference type="InParanoid" id="A0A4Q1BFS6"/>
<keyword evidence="8" id="KW-0325">Glycoprotein</keyword>
<feature type="compositionally biased region" description="Basic and acidic residues" evidence="9">
    <location>
        <begin position="1572"/>
        <end position="1582"/>
    </location>
</feature>
<keyword evidence="5" id="KW-0808">Transferase</keyword>
<keyword evidence="10" id="KW-1133">Transmembrane helix</keyword>
<dbReference type="Pfam" id="PF18401">
    <property type="entry name" value="Thioredoxin_13"/>
    <property type="match status" value="1"/>
</dbReference>
<dbReference type="InterPro" id="IPR040525">
    <property type="entry name" value="UGGT_TRXL_4"/>
</dbReference>
<keyword evidence="7" id="KW-0256">Endoplasmic reticulum</keyword>
<evidence type="ECO:0000259" key="14">
    <source>
        <dbReference type="Pfam" id="PF18402"/>
    </source>
</evidence>
<feature type="transmembrane region" description="Helical" evidence="10">
    <location>
        <begin position="1755"/>
        <end position="1777"/>
    </location>
</feature>
<feature type="compositionally biased region" description="Low complexity" evidence="9">
    <location>
        <begin position="1615"/>
        <end position="1624"/>
    </location>
</feature>
<feature type="region of interest" description="Disordered" evidence="9">
    <location>
        <begin position="134"/>
        <end position="153"/>
    </location>
</feature>
<dbReference type="UniPathway" id="UPA00378"/>
<comment type="similarity">
    <text evidence="4">Belongs to the glycosyltransferase 8 family.</text>
</comment>
<evidence type="ECO:0000313" key="18">
    <source>
        <dbReference type="Proteomes" id="UP000289152"/>
    </source>
</evidence>
<accession>A0A4Q1BFS6</accession>
<evidence type="ECO:0000256" key="6">
    <source>
        <dbReference type="ARBA" id="ARBA00022729"/>
    </source>
</evidence>
<feature type="domain" description="UDP-glucose:glycoprotein glucosyltransferase thioredoxin-like" evidence="15">
    <location>
        <begin position="729"/>
        <end position="944"/>
    </location>
</feature>
<dbReference type="STRING" id="5217.A0A4Q1BFS6"/>
<evidence type="ECO:0000256" key="10">
    <source>
        <dbReference type="SAM" id="Phobius"/>
    </source>
</evidence>
<dbReference type="FunFam" id="3.90.550.10:FF:000065">
    <property type="entry name" value="UDP-glucose:glycoprotein glucosyltransferase, putative"/>
    <property type="match status" value="1"/>
</dbReference>
<evidence type="ECO:0000256" key="4">
    <source>
        <dbReference type="ARBA" id="ARBA00006351"/>
    </source>
</evidence>
<dbReference type="InterPro" id="IPR040693">
    <property type="entry name" value="UGGT_TRXL_1"/>
</dbReference>
<organism evidence="17 18">
    <name type="scientific">Tremella mesenterica</name>
    <name type="common">Jelly fungus</name>
    <dbReference type="NCBI Taxonomy" id="5217"/>
    <lineage>
        <taxon>Eukaryota</taxon>
        <taxon>Fungi</taxon>
        <taxon>Dikarya</taxon>
        <taxon>Basidiomycota</taxon>
        <taxon>Agaricomycotina</taxon>
        <taxon>Tremellomycetes</taxon>
        <taxon>Tremellales</taxon>
        <taxon>Tremellaceae</taxon>
        <taxon>Tremella</taxon>
    </lineage>
</organism>
<dbReference type="FunCoup" id="A0A4Q1BFS6">
    <property type="interactions" value="410"/>
</dbReference>
<dbReference type="Pfam" id="PF06427">
    <property type="entry name" value="UDP-g_GGTase"/>
    <property type="match status" value="1"/>
</dbReference>
<comment type="pathway">
    <text evidence="3">Protein modification; protein glycosylation.</text>
</comment>
<dbReference type="Gene3D" id="3.90.550.10">
    <property type="entry name" value="Spore Coat Polysaccharide Biosynthesis Protein SpsA, Chain A"/>
    <property type="match status" value="1"/>
</dbReference>
<feature type="compositionally biased region" description="Polar residues" evidence="9">
    <location>
        <begin position="1669"/>
        <end position="1725"/>
    </location>
</feature>
<proteinExistence type="inferred from homology"/>
<comment type="subcellular location">
    <subcellularLocation>
        <location evidence="2">Endoplasmic reticulum lumen</location>
    </subcellularLocation>
</comment>
<dbReference type="InterPro" id="IPR029044">
    <property type="entry name" value="Nucleotide-diphossugar_trans"/>
</dbReference>
<feature type="domain" description="UGGT thioredoxin-like" evidence="14">
    <location>
        <begin position="453"/>
        <end position="706"/>
    </location>
</feature>
<dbReference type="PANTHER" id="PTHR11226">
    <property type="entry name" value="UDP-GLUCOSE GLYCOPROTEIN:GLUCOSYLTRANSFERASE"/>
    <property type="match status" value="1"/>
</dbReference>
<reference evidence="17 18" key="1">
    <citation type="submission" date="2016-06" db="EMBL/GenBank/DDBJ databases">
        <title>Evolution of pathogenesis and genome organization in the Tremellales.</title>
        <authorList>
            <person name="Cuomo C."/>
            <person name="Litvintseva A."/>
            <person name="Heitman J."/>
            <person name="Chen Y."/>
            <person name="Sun S."/>
            <person name="Springer D."/>
            <person name="Dromer F."/>
            <person name="Young S."/>
            <person name="Zeng Q."/>
            <person name="Chapman S."/>
            <person name="Gujja S."/>
            <person name="Saif S."/>
            <person name="Birren B."/>
        </authorList>
    </citation>
    <scope>NUCLEOTIDE SEQUENCE [LARGE SCALE GENOMIC DNA]</scope>
    <source>
        <strain evidence="17 18">ATCC 28783</strain>
    </source>
</reference>
<feature type="signal peptide" evidence="11">
    <location>
        <begin position="1"/>
        <end position="19"/>
    </location>
</feature>
<evidence type="ECO:0000256" key="9">
    <source>
        <dbReference type="SAM" id="MobiDB-lite"/>
    </source>
</evidence>
<dbReference type="GO" id="GO:0005788">
    <property type="term" value="C:endoplasmic reticulum lumen"/>
    <property type="evidence" value="ECO:0007669"/>
    <property type="project" value="UniProtKB-SubCell"/>
</dbReference>
<feature type="region of interest" description="Disordered" evidence="9">
    <location>
        <begin position="1531"/>
        <end position="1628"/>
    </location>
</feature>
<dbReference type="GO" id="GO:0018279">
    <property type="term" value="P:protein N-linked glycosylation via asparagine"/>
    <property type="evidence" value="ECO:0007669"/>
    <property type="project" value="TreeGrafter"/>
</dbReference>
<dbReference type="GO" id="GO:0003980">
    <property type="term" value="F:UDP-glucose:glycoprotein glucosyltransferase activity"/>
    <property type="evidence" value="ECO:0007669"/>
    <property type="project" value="InterPro"/>
</dbReference>
<feature type="domain" description="UGGT thioredoxin-like" evidence="13">
    <location>
        <begin position="319"/>
        <end position="445"/>
    </location>
</feature>
<dbReference type="Pfam" id="PF18404">
    <property type="entry name" value="Glyco_transf_24"/>
    <property type="match status" value="1"/>
</dbReference>
<evidence type="ECO:0000256" key="3">
    <source>
        <dbReference type="ARBA" id="ARBA00004922"/>
    </source>
</evidence>
<sequence>MWWSTVLLVGSALAQSSQPLSIQLTASWPAAPLVLEILETIYDESPSSYFPLLRHLTSLPPDLSDRDLLSAAKEMILFHDLLPETSWGTFDLALTLHTASPKIEAFYTWYEANVVGSAPHSDTNHHFVDPDSNYARKKGDTEGEGGPVVRVDKDGMNDEECGSWVEWRGKGFCDVESLRRDMELSIEEGAIHIETPEILLPFDHISAPTGLSQAIFYFDPSSPSSSPLLGYLDHHASQYPSFRYVVRYAPPKNRHEGPKTQLSGYGVEMVLKKTDYLVVDDRTSRGKTQAHSKSTQGTSSANHSRMFEILGDDPWDQWAEPLTKSEVQNLGLQASALIMSSEDKLDALLHLSQDFPKYSAAIARNIDIPQNLAARREHLLTRGPASPTLVINGRNFKSSDMNAFSLLNTIRAERHHILSLSSLGLTPKQAFELLADPLIGQSQTSDDPTEGMVDASDRDEGGKAITWWNNIERDKRYSSWPKQMQGYLRPLYPGQFHSIRRNTFNLVFVLDLASVPSLDIIAASISGMIQRGVPVRFGIVPMIRSDGEAMQMARVFLYAVKTFGRGVTRDMLNEILKASPSSPANPATVRLEVVERVYNWAAMQSDKESLPFSQVLESHEFDPQFKALQTYTERVAALKEDAPSGHLFLNGKHIPLNGHWATAVQSEIQTQLAFLQESIINKVPMEDVANFFYDLPMTAKRRNKLIVPTQIDNKLRAHNLLDVFKHDSMNVLTTNFVYADDYNQAPITIWIIADLDSSAGRRTVMDALESLQLPSNLARIGFVHVPSDVSATNGARLSTLIYKLMSSSILNEVQPSQLLDVIQSLEKGDSVEWKEGTPLHAFSSSGWSAADDIAAARFWEVGSTIGAELKIRSSHPHLLINGRLVGPITPRSFGVADFQPLATFEYRKRVQPVVALVATMYENINSFDRTTLAGMIATMTSIVSAAYIPPGSDGIFTPAPAPRSKWYEQLDDGDMSFSVGRKDTALVHVAAVVDPISEAAQRFAPILKMLSQMDHVAVSVYLEPDLTSTDLKLKRFYRSSLSPYPLFDVDGKSIAPGLTFTDLPTSPIYTLGLDLPPSFIVSPKTSPVDLDNILLSTLHDPTTVQFELKQLVIEGHARETTNTPPRGLQLQLIANEKEVSDTLVMINVGYLQFKVTPGVYDLDIRPGRGQEVYELESVGNEGWDSKSVNETGRRVTVTSFEGMTILPRFVRKKGMEQADVLQESEINQHGSIINDRMKELVGIKPEETKPTTRHADINIFTVASGLLYERFASIMILSVMRHTQSSVKFWFIENFLSPTFLEFLPHLAEEYKFQYELVTYKWPSWLREQTEKQRIIWAYKILFLDVLFPMDLDKVIFVDADQIVRVDMKELVDVDLHGRVYGYAPMGDDREEMEGFRFWKKGYWRDALRGRPYHISALYVIDLKRFRQLATGDRLRSQYHTLSADPNSLANLDQDLPNSMQDQIPIYTLDQDWLWCQTWCSDESLARAKTIDLCQNPLTKEPKLVRARQIPEWDEYDREIAALAARIQGGSGLAGSVDDLAGEKGRESESEPVTGALSVEEHEEGDKEEEEREAKEVGEKIVRPRHRPLSRLRNEHKSHIRHLTSLPSARRRVKSSPASPSNSENEVEWSLTDLQNIKPLNEDEWSWRPVSLGISNDHTPARQMGKSYPDQSQHVGQSPMGQLGHNETNQPQVVGTNHPQYNGTSQTPPIKIIRQTSTRRNTTYKESGGTKYEDKDVLEEERLIFSRPFELSPKLLLVAALVSLLFGGMSLTVPISFSEEEESGSFYSKVTTYIKSSFIYGLRTTPFLLSFAFLLGPTRIIVRLTQIRRTYPGGRKEILLKMKHAGHLMFPRNSRFSQPRELRLEDVEVRQILGRSKKPRPSTYLVLQVKPPQSLMDRYTYRMNFSNSPYLNVTDQEVVLSPQRIRTVFGDIYHS</sequence>
<dbReference type="Pfam" id="PF18402">
    <property type="entry name" value="Thioredoxin_14"/>
    <property type="match status" value="1"/>
</dbReference>
<dbReference type="GO" id="GO:0036503">
    <property type="term" value="P:ERAD pathway"/>
    <property type="evidence" value="ECO:0007669"/>
    <property type="project" value="TreeGrafter"/>
</dbReference>
<evidence type="ECO:0000256" key="2">
    <source>
        <dbReference type="ARBA" id="ARBA00004319"/>
    </source>
</evidence>
<keyword evidence="10" id="KW-0812">Transmembrane</keyword>
<feature type="region of interest" description="Disordered" evidence="9">
    <location>
        <begin position="1658"/>
        <end position="1729"/>
    </location>
</feature>
<feature type="domain" description="UGGT thioredoxin-like" evidence="12">
    <location>
        <begin position="30"/>
        <end position="255"/>
    </location>
</feature>
<dbReference type="SUPFAM" id="SSF53448">
    <property type="entry name" value="Nucleotide-diphospho-sugar transferases"/>
    <property type="match status" value="1"/>
</dbReference>
<evidence type="ECO:0008006" key="19">
    <source>
        <dbReference type="Google" id="ProtNLM"/>
    </source>
</evidence>
<evidence type="ECO:0000256" key="5">
    <source>
        <dbReference type="ARBA" id="ARBA00022679"/>
    </source>
</evidence>
<dbReference type="GO" id="GO:0051082">
    <property type="term" value="F:unfolded protein binding"/>
    <property type="evidence" value="ECO:0007669"/>
    <property type="project" value="TreeGrafter"/>
</dbReference>
<dbReference type="InterPro" id="IPR009448">
    <property type="entry name" value="UDP-g_GGtrans"/>
</dbReference>
<comment type="cofactor">
    <cofactor evidence="1">
        <name>Ca(2+)</name>
        <dbReference type="ChEBI" id="CHEBI:29108"/>
    </cofactor>
</comment>
<evidence type="ECO:0000259" key="13">
    <source>
        <dbReference type="Pfam" id="PF18401"/>
    </source>
</evidence>
<evidence type="ECO:0000256" key="8">
    <source>
        <dbReference type="ARBA" id="ARBA00023180"/>
    </source>
</evidence>
<evidence type="ECO:0000256" key="1">
    <source>
        <dbReference type="ARBA" id="ARBA00001913"/>
    </source>
</evidence>
<dbReference type="VEuPathDB" id="FungiDB:TREMEDRAFT_44060"/>
<keyword evidence="6 11" id="KW-0732">Signal</keyword>
<evidence type="ECO:0000256" key="7">
    <source>
        <dbReference type="ARBA" id="ARBA00022824"/>
    </source>
</evidence>
<evidence type="ECO:0000256" key="11">
    <source>
        <dbReference type="SAM" id="SignalP"/>
    </source>
</evidence>
<comment type="caution">
    <text evidence="17">The sequence shown here is derived from an EMBL/GenBank/DDBJ whole genome shotgun (WGS) entry which is preliminary data.</text>
</comment>
<dbReference type="InterPro" id="IPR040692">
    <property type="entry name" value="UGGT_TRXL_3"/>
</dbReference>
<dbReference type="Pfam" id="PF18400">
    <property type="entry name" value="Thioredoxin_12"/>
    <property type="match status" value="1"/>
</dbReference>
<evidence type="ECO:0000259" key="16">
    <source>
        <dbReference type="Pfam" id="PF18404"/>
    </source>
</evidence>
<name>A0A4Q1BFS6_TREME</name>
<dbReference type="EMBL" id="SDIL01000146">
    <property type="protein sequence ID" value="RXK35283.1"/>
    <property type="molecule type" value="Genomic_DNA"/>
</dbReference>
<evidence type="ECO:0000259" key="15">
    <source>
        <dbReference type="Pfam" id="PF18403"/>
    </source>
</evidence>
<feature type="transmembrane region" description="Helical" evidence="10">
    <location>
        <begin position="1797"/>
        <end position="1822"/>
    </location>
</feature>
<evidence type="ECO:0000259" key="12">
    <source>
        <dbReference type="Pfam" id="PF18400"/>
    </source>
</evidence>
<feature type="domain" description="Glucosyltransferase 24 catalytic" evidence="16">
    <location>
        <begin position="1257"/>
        <end position="1522"/>
    </location>
</feature>
<dbReference type="CDD" id="cd06432">
    <property type="entry name" value="GT8_HUGT1_C_like"/>
    <property type="match status" value="1"/>
</dbReference>
<protein>
    <recommendedName>
        <fullName evidence="19">UDP-glucose:glycoprotein glucosyltransferase</fullName>
    </recommendedName>
</protein>
<dbReference type="Proteomes" id="UP000289152">
    <property type="component" value="Unassembled WGS sequence"/>
</dbReference>
<keyword evidence="10" id="KW-0472">Membrane</keyword>